<comment type="caution">
    <text evidence="3">The sequence shown here is derived from an EMBL/GenBank/DDBJ whole genome shotgun (WGS) entry which is preliminary data.</text>
</comment>
<proteinExistence type="predicted"/>
<feature type="region of interest" description="Disordered" evidence="1">
    <location>
        <begin position="222"/>
        <end position="244"/>
    </location>
</feature>
<keyword evidence="4" id="KW-1185">Reference proteome</keyword>
<name>A0A6I5L247_9FLAO</name>
<accession>A0A6I5L247</accession>
<reference evidence="3 4" key="1">
    <citation type="submission" date="2020-01" db="EMBL/GenBank/DDBJ databases">
        <title>Muricauda sediminis sp.nov. 40Bstr401.</title>
        <authorList>
            <person name="Xue Z."/>
            <person name="Zhu S."/>
            <person name="Ren N."/>
            <person name="Chen T."/>
            <person name="Chen X."/>
            <person name="Chen J."/>
            <person name="Yang J."/>
        </authorList>
    </citation>
    <scope>NUCLEOTIDE SEQUENCE [LARGE SCALE GENOMIC DNA]</scope>
    <source>
        <strain evidence="3 4">40Bstr401</strain>
    </source>
</reference>
<evidence type="ECO:0000256" key="2">
    <source>
        <dbReference type="SAM" id="Phobius"/>
    </source>
</evidence>
<feature type="compositionally biased region" description="Gly residues" evidence="1">
    <location>
        <begin position="222"/>
        <end position="231"/>
    </location>
</feature>
<dbReference type="AlphaFoldDB" id="A0A6I5L247"/>
<organism evidence="3 4">
    <name type="scientific">Flagellimonas sediminis</name>
    <dbReference type="NCBI Taxonomy" id="2696468"/>
    <lineage>
        <taxon>Bacteria</taxon>
        <taxon>Pseudomonadati</taxon>
        <taxon>Bacteroidota</taxon>
        <taxon>Flavobacteriia</taxon>
        <taxon>Flavobacteriales</taxon>
        <taxon>Flavobacteriaceae</taxon>
        <taxon>Flagellimonas</taxon>
    </lineage>
</organism>
<dbReference type="RefSeq" id="WP_163635648.1">
    <property type="nucleotide sequence ID" value="NZ_JAAAMI010000006.1"/>
</dbReference>
<dbReference type="EMBL" id="JAAAMI010000006">
    <property type="protein sequence ID" value="NDV44208.1"/>
    <property type="molecule type" value="Genomic_DNA"/>
</dbReference>
<keyword evidence="2" id="KW-0472">Membrane</keyword>
<dbReference type="InterPro" id="IPR008979">
    <property type="entry name" value="Galactose-bd-like_sf"/>
</dbReference>
<keyword evidence="2" id="KW-0812">Transmembrane</keyword>
<protein>
    <recommendedName>
        <fullName evidence="5">CBM11 domain-containing protein</fullName>
    </recommendedName>
</protein>
<dbReference type="SUPFAM" id="SSF49785">
    <property type="entry name" value="Galactose-binding domain-like"/>
    <property type="match status" value="2"/>
</dbReference>
<feature type="compositionally biased region" description="Low complexity" evidence="1">
    <location>
        <begin position="232"/>
        <end position="244"/>
    </location>
</feature>
<evidence type="ECO:0000256" key="1">
    <source>
        <dbReference type="SAM" id="MobiDB-lite"/>
    </source>
</evidence>
<evidence type="ECO:0008006" key="5">
    <source>
        <dbReference type="Google" id="ProtNLM"/>
    </source>
</evidence>
<evidence type="ECO:0000313" key="4">
    <source>
        <dbReference type="Proteomes" id="UP000468707"/>
    </source>
</evidence>
<dbReference type="PROSITE" id="PS51257">
    <property type="entry name" value="PROKAR_LIPOPROTEIN"/>
    <property type="match status" value="1"/>
</dbReference>
<dbReference type="Proteomes" id="UP000468707">
    <property type="component" value="Unassembled WGS sequence"/>
</dbReference>
<feature type="transmembrane region" description="Helical" evidence="2">
    <location>
        <begin position="12"/>
        <end position="31"/>
    </location>
</feature>
<sequence>MNKYRNSKNIPSIALSLMAIFFVLGTFGIIISCETEDDTPPPSAYVEPEPEPEPEPGDCTFETIVPELSEGLDFECGGPEVTFFGEKDGSFTLTYVENPDASGINTSNRVVEYTQTEGVEPWAGFFFDLAGKVDFSEYQAIKIKVYSPAANQNVLLKFEDSADGSIAKEVQAVTTVANQWEELTFDFSESDSDKFDRMVLFFNFNGDKGAPTTHYFDDIVLGEGGSSGNPGGETSEPTTAAPTPTVDPLEVISMFSDAYTDVPVDTWRTDWSDATLEDITIEGDAVKKYSALSFVGVETVTNQIDATAMTHFHTDIWTADATEFRIKLVDFGANGAYDGGGDDVEHEIVIESPAQQEWVSLSIPLSDFTGLTTRANIAQLIFVGAPSKQNTVFVDNVYFYNEAGVSTEPTSGAPVPAVPEANVISVFSDSYTNVSGTDFNPNWGQATIVSQVDVSGNNTLKYENLNYQGTQFASALDVSGMTMLHVDYWTADSSTLNGYLISSGPAETAHSFAITTGEWVSVDIPLTEFSGVVDLTDVIQLKFDGNGTIYLDNIYFYNPPATEPTVAAATPTVPEADVISMFSDAYTDVPVDTWRTDWSVATLEDITVDGNAVKKYSGLNFVGVETVANQIDATAMTHFHTDVWTADATEIRIKLVDFGANGAYDGGGDDVEHEITIPNPEMNTWISLDIPLSEFTGLTTRANIAQLIYAGQPAGSMTIFIDNVYFHK</sequence>
<evidence type="ECO:0000313" key="3">
    <source>
        <dbReference type="EMBL" id="NDV44208.1"/>
    </source>
</evidence>
<keyword evidence="2" id="KW-1133">Transmembrane helix</keyword>
<dbReference type="Gene3D" id="2.60.120.430">
    <property type="entry name" value="Galactose-binding lectin"/>
    <property type="match status" value="4"/>
</dbReference>
<gene>
    <name evidence="3" type="ORF">GTK07_12805</name>
</gene>